<name>A0ABQ5BLX4_9ASTR</name>
<feature type="compositionally biased region" description="Basic and acidic residues" evidence="1">
    <location>
        <begin position="218"/>
        <end position="231"/>
    </location>
</feature>
<feature type="compositionally biased region" description="Polar residues" evidence="1">
    <location>
        <begin position="309"/>
        <end position="320"/>
    </location>
</feature>
<reference evidence="2" key="1">
    <citation type="journal article" date="2022" name="Int. J. Mol. Sci.">
        <title>Draft Genome of Tanacetum Coccineum: Genomic Comparison of Closely Related Tanacetum-Family Plants.</title>
        <authorList>
            <person name="Yamashiro T."/>
            <person name="Shiraishi A."/>
            <person name="Nakayama K."/>
            <person name="Satake H."/>
        </authorList>
    </citation>
    <scope>NUCLEOTIDE SEQUENCE</scope>
</reference>
<evidence type="ECO:0000313" key="2">
    <source>
        <dbReference type="EMBL" id="GJT15716.1"/>
    </source>
</evidence>
<evidence type="ECO:0000256" key="1">
    <source>
        <dbReference type="SAM" id="MobiDB-lite"/>
    </source>
</evidence>
<protein>
    <submittedName>
        <fullName evidence="2">Uncharacterized protein</fullName>
    </submittedName>
</protein>
<feature type="region of interest" description="Disordered" evidence="1">
    <location>
        <begin position="300"/>
        <end position="330"/>
    </location>
</feature>
<gene>
    <name evidence="2" type="ORF">Tco_0874422</name>
</gene>
<dbReference type="Proteomes" id="UP001151760">
    <property type="component" value="Unassembled WGS sequence"/>
</dbReference>
<accession>A0ABQ5BLX4</accession>
<proteinExistence type="predicted"/>
<feature type="compositionally biased region" description="Basic and acidic residues" evidence="1">
    <location>
        <begin position="91"/>
        <end position="108"/>
    </location>
</feature>
<feature type="region of interest" description="Disordered" evidence="1">
    <location>
        <begin position="89"/>
        <end position="130"/>
    </location>
</feature>
<reference evidence="2" key="2">
    <citation type="submission" date="2022-01" db="EMBL/GenBank/DDBJ databases">
        <authorList>
            <person name="Yamashiro T."/>
            <person name="Shiraishi A."/>
            <person name="Satake H."/>
            <person name="Nakayama K."/>
        </authorList>
    </citation>
    <scope>NUCLEOTIDE SEQUENCE</scope>
</reference>
<dbReference type="EMBL" id="BQNB010013418">
    <property type="protein sequence ID" value="GJT15716.1"/>
    <property type="molecule type" value="Genomic_DNA"/>
</dbReference>
<comment type="caution">
    <text evidence="2">The sequence shown here is derived from an EMBL/GenBank/DDBJ whole genome shotgun (WGS) entry which is preliminary data.</text>
</comment>
<sequence>MLWGIVTRSNVDYAELMWEEFIQAIKIFFTHRVNLNIPTKKPPPRIIPYRRFIKLIIYYLGSKHSIHIRPMSPVHVTGDDFLLEMAARKPTAKEGGKKKTASKADKPKKPAPAKQTKPVKEKTTKPTPLKKASKDELGILSTTLEGVAICEPASGVTRILLVVEGKGKGIATDEQVALSLLDLQKPKKKNVETGANTEKSNNEADIEILDVAEEQGEDVSKTVALEERTVELDEGQAGLDPRKTPESRPPPKHVLIEEDQVGSNPRQSHVALTGPNPEPMNEDFIVIVYPKVHESLKHSTKEQVFIDNPPSSSRTLSSMKNLDDTFTFGD</sequence>
<organism evidence="2 3">
    <name type="scientific">Tanacetum coccineum</name>
    <dbReference type="NCBI Taxonomy" id="301880"/>
    <lineage>
        <taxon>Eukaryota</taxon>
        <taxon>Viridiplantae</taxon>
        <taxon>Streptophyta</taxon>
        <taxon>Embryophyta</taxon>
        <taxon>Tracheophyta</taxon>
        <taxon>Spermatophyta</taxon>
        <taxon>Magnoliopsida</taxon>
        <taxon>eudicotyledons</taxon>
        <taxon>Gunneridae</taxon>
        <taxon>Pentapetalae</taxon>
        <taxon>asterids</taxon>
        <taxon>campanulids</taxon>
        <taxon>Asterales</taxon>
        <taxon>Asteraceae</taxon>
        <taxon>Asteroideae</taxon>
        <taxon>Anthemideae</taxon>
        <taxon>Anthemidinae</taxon>
        <taxon>Tanacetum</taxon>
    </lineage>
</organism>
<keyword evidence="3" id="KW-1185">Reference proteome</keyword>
<feature type="region of interest" description="Disordered" evidence="1">
    <location>
        <begin position="217"/>
        <end position="281"/>
    </location>
</feature>
<evidence type="ECO:0000313" key="3">
    <source>
        <dbReference type="Proteomes" id="UP001151760"/>
    </source>
</evidence>